<dbReference type="STRING" id="755732.Fluta_4048"/>
<dbReference type="RefSeq" id="WP_013688767.1">
    <property type="nucleotide sequence ID" value="NC_015321.1"/>
</dbReference>
<proteinExistence type="predicted"/>
<keyword evidence="3" id="KW-1185">Reference proteome</keyword>
<protein>
    <submittedName>
        <fullName evidence="2">Lipase class 3</fullName>
    </submittedName>
</protein>
<dbReference type="AlphaFoldDB" id="F2IIP8"/>
<dbReference type="InterPro" id="IPR002921">
    <property type="entry name" value="Fungal_lipase-type"/>
</dbReference>
<dbReference type="GO" id="GO:0006629">
    <property type="term" value="P:lipid metabolic process"/>
    <property type="evidence" value="ECO:0007669"/>
    <property type="project" value="InterPro"/>
</dbReference>
<dbReference type="InterPro" id="IPR029058">
    <property type="entry name" value="AB_hydrolase_fold"/>
</dbReference>
<evidence type="ECO:0000313" key="3">
    <source>
        <dbReference type="Proteomes" id="UP000007463"/>
    </source>
</evidence>
<name>F2IIP8_FLUTR</name>
<dbReference type="SUPFAM" id="SSF53474">
    <property type="entry name" value="alpha/beta-Hydrolases"/>
    <property type="match status" value="1"/>
</dbReference>
<dbReference type="KEGG" id="fte:Fluta_4048"/>
<evidence type="ECO:0000259" key="1">
    <source>
        <dbReference type="Pfam" id="PF01764"/>
    </source>
</evidence>
<dbReference type="OrthoDB" id="927373at2"/>
<evidence type="ECO:0000313" key="2">
    <source>
        <dbReference type="EMBL" id="AEA46010.1"/>
    </source>
</evidence>
<dbReference type="CDD" id="cd00519">
    <property type="entry name" value="Lipase_3"/>
    <property type="match status" value="1"/>
</dbReference>
<dbReference type="Pfam" id="PF01764">
    <property type="entry name" value="Lipase_3"/>
    <property type="match status" value="1"/>
</dbReference>
<reference evidence="2 3" key="1">
    <citation type="journal article" date="2011" name="Stand. Genomic Sci.">
        <title>Complete genome sequence of the gliding freshwater bacterium Fluviicola taffensis type strain (RW262).</title>
        <authorList>
            <person name="Woyke T."/>
            <person name="Chertkov O."/>
            <person name="Lapidus A."/>
            <person name="Nolan M."/>
            <person name="Lucas S."/>
            <person name="Del Rio T.G."/>
            <person name="Tice H."/>
            <person name="Cheng J.F."/>
            <person name="Tapia R."/>
            <person name="Han C."/>
            <person name="Goodwin L."/>
            <person name="Pitluck S."/>
            <person name="Liolios K."/>
            <person name="Pagani I."/>
            <person name="Ivanova N."/>
            <person name="Huntemann M."/>
            <person name="Mavromatis K."/>
            <person name="Mikhailova N."/>
            <person name="Pati A."/>
            <person name="Chen A."/>
            <person name="Palaniappan K."/>
            <person name="Land M."/>
            <person name="Hauser L."/>
            <person name="Brambilla E.M."/>
            <person name="Rohde M."/>
            <person name="Mwirichia R."/>
            <person name="Sikorski J."/>
            <person name="Tindall B.J."/>
            <person name="Goker M."/>
            <person name="Bristow J."/>
            <person name="Eisen J.A."/>
            <person name="Markowitz V."/>
            <person name="Hugenholtz P."/>
            <person name="Klenk H.P."/>
            <person name="Kyrpides N.C."/>
        </authorList>
    </citation>
    <scope>NUCLEOTIDE SEQUENCE [LARGE SCALE GENOMIC DNA]</scope>
    <source>
        <strain evidence="3">DSM 16823 / RW262 / RW262</strain>
    </source>
</reference>
<dbReference type="eggNOG" id="COG3675">
    <property type="taxonomic scope" value="Bacteria"/>
</dbReference>
<accession>F2IIP8</accession>
<feature type="domain" description="Fungal lipase-type" evidence="1">
    <location>
        <begin position="82"/>
        <end position="238"/>
    </location>
</feature>
<gene>
    <name evidence="2" type="ordered locus">Fluta_4048</name>
</gene>
<reference evidence="3" key="2">
    <citation type="submission" date="2011-02" db="EMBL/GenBank/DDBJ databases">
        <title>The complete genome of Fluviicola taffensis DSM 16823.</title>
        <authorList>
            <consortium name="US DOE Joint Genome Institute (JGI-PGF)"/>
            <person name="Lucas S."/>
            <person name="Copeland A."/>
            <person name="Lapidus A."/>
            <person name="Bruce D."/>
            <person name="Goodwin L."/>
            <person name="Pitluck S."/>
            <person name="Kyrpides N."/>
            <person name="Mavromatis K."/>
            <person name="Ivanova N."/>
            <person name="Mikhailova N."/>
            <person name="Pagani I."/>
            <person name="Chertkov O."/>
            <person name="Detter J.C."/>
            <person name="Han C."/>
            <person name="Tapia R."/>
            <person name="Land M."/>
            <person name="Hauser L."/>
            <person name="Markowitz V."/>
            <person name="Cheng J.-F."/>
            <person name="Hugenholtz P."/>
            <person name="Woyke T."/>
            <person name="Wu D."/>
            <person name="Tindall B."/>
            <person name="Pomrenke H.G."/>
            <person name="Brambilla E."/>
            <person name="Klenk H.-P."/>
            <person name="Eisen J.A."/>
        </authorList>
    </citation>
    <scope>NUCLEOTIDE SEQUENCE [LARGE SCALE GENOMIC DNA]</scope>
    <source>
        <strain evidence="3">DSM 16823 / RW262 / RW262</strain>
    </source>
</reference>
<dbReference type="Gene3D" id="3.40.50.1820">
    <property type="entry name" value="alpha/beta hydrolase"/>
    <property type="match status" value="1"/>
</dbReference>
<dbReference type="HOGENOM" id="CLU_044342_0_0_10"/>
<dbReference type="Proteomes" id="UP000007463">
    <property type="component" value="Chromosome"/>
</dbReference>
<sequence precursor="true">MKNKLFLIGFLVFVTHLSFAQLKSGYDKFEAMELLKVNFRFADSTAWDSMPGPERFELKYRSKTVGFDNKWDYWEDKAGVGVLSLRGTTGTFSSWGANFYAGMVPAKGWIKIGEKDTFNYELSKDPKALVHVGWTTALGCIWKDIDSLLFAQIDQGKKEFYITGHSQGGAIAYLLTAHLLIMKENGFIPADVQFKTYCSAAPKPGNLYFAYYYEKMTQAGWAYNTVNSLDWVPESPFSVQTVNDFNTVNPFKNAKKAIKKLPLIPRIVVKHMYNKLNRPTKKSQRQFEKYLGRKVGKLMTKNLKGFEPPQLAHSTDFTRCGNFIVLYPDTEYYQKFPQDPKVIFGNHMLEPYLLLLEKLPE</sequence>
<dbReference type="EMBL" id="CP002542">
    <property type="protein sequence ID" value="AEA46010.1"/>
    <property type="molecule type" value="Genomic_DNA"/>
</dbReference>
<organism evidence="2 3">
    <name type="scientific">Fluviicola taffensis (strain DSM 16823 / NCIMB 13979 / RW262)</name>
    <dbReference type="NCBI Taxonomy" id="755732"/>
    <lineage>
        <taxon>Bacteria</taxon>
        <taxon>Pseudomonadati</taxon>
        <taxon>Bacteroidota</taxon>
        <taxon>Flavobacteriia</taxon>
        <taxon>Flavobacteriales</taxon>
        <taxon>Crocinitomicaceae</taxon>
        <taxon>Fluviicola</taxon>
    </lineage>
</organism>